<gene>
    <name evidence="1" type="ORF">AXF42_Ash003650</name>
</gene>
<evidence type="ECO:0000313" key="2">
    <source>
        <dbReference type="Proteomes" id="UP000236161"/>
    </source>
</evidence>
<name>A0A2I0AHI0_9ASPA</name>
<sequence>MKRAKRKECLKKVKTLLPEDLQTRILDFVYEDKALSYSQNKMLISLPDGRQRMLAFTPHMERSIELGIVRKIIIDTYNYNEWSEFPQIIKTIISSTEQYERILEFEIISIFVEPDQYLVHLAYQIWCLTRQQTRGRPIMKEFFGYFWDHEQTKNLSELLIVYEKRHNYHFLSNRCILVYNEDKLAKIDAGDNNNLNFQWGPQTEKLLSDIHPGYSYSPDTLSIQSN</sequence>
<organism evidence="1 2">
    <name type="scientific">Apostasia shenzhenica</name>
    <dbReference type="NCBI Taxonomy" id="1088818"/>
    <lineage>
        <taxon>Eukaryota</taxon>
        <taxon>Viridiplantae</taxon>
        <taxon>Streptophyta</taxon>
        <taxon>Embryophyta</taxon>
        <taxon>Tracheophyta</taxon>
        <taxon>Spermatophyta</taxon>
        <taxon>Magnoliopsida</taxon>
        <taxon>Liliopsida</taxon>
        <taxon>Asparagales</taxon>
        <taxon>Orchidaceae</taxon>
        <taxon>Apostasioideae</taxon>
        <taxon>Apostasia</taxon>
    </lineage>
</organism>
<reference evidence="1 2" key="1">
    <citation type="journal article" date="2017" name="Nature">
        <title>The Apostasia genome and the evolution of orchids.</title>
        <authorList>
            <person name="Zhang G.Q."/>
            <person name="Liu K.W."/>
            <person name="Li Z."/>
            <person name="Lohaus R."/>
            <person name="Hsiao Y.Y."/>
            <person name="Niu S.C."/>
            <person name="Wang J.Y."/>
            <person name="Lin Y.C."/>
            <person name="Xu Q."/>
            <person name="Chen L.J."/>
            <person name="Yoshida K."/>
            <person name="Fujiwara S."/>
            <person name="Wang Z.W."/>
            <person name="Zhang Y.Q."/>
            <person name="Mitsuda N."/>
            <person name="Wang M."/>
            <person name="Liu G.H."/>
            <person name="Pecoraro L."/>
            <person name="Huang H.X."/>
            <person name="Xiao X.J."/>
            <person name="Lin M."/>
            <person name="Wu X.Y."/>
            <person name="Wu W.L."/>
            <person name="Chen Y.Y."/>
            <person name="Chang S.B."/>
            <person name="Sakamoto S."/>
            <person name="Ohme-Takagi M."/>
            <person name="Yagi M."/>
            <person name="Zeng S.J."/>
            <person name="Shen C.Y."/>
            <person name="Yeh C.M."/>
            <person name="Luo Y.B."/>
            <person name="Tsai W.C."/>
            <person name="Van de Peer Y."/>
            <person name="Liu Z.J."/>
        </authorList>
    </citation>
    <scope>NUCLEOTIDE SEQUENCE [LARGE SCALE GENOMIC DNA]</scope>
    <source>
        <strain evidence="2">cv. Shenzhen</strain>
        <tissue evidence="1">Stem</tissue>
    </source>
</reference>
<dbReference type="EMBL" id="KZ451980">
    <property type="protein sequence ID" value="PKA55013.1"/>
    <property type="molecule type" value="Genomic_DNA"/>
</dbReference>
<dbReference type="Proteomes" id="UP000236161">
    <property type="component" value="Unassembled WGS sequence"/>
</dbReference>
<keyword evidence="2" id="KW-1185">Reference proteome</keyword>
<evidence type="ECO:0000313" key="1">
    <source>
        <dbReference type="EMBL" id="PKA55013.1"/>
    </source>
</evidence>
<protein>
    <submittedName>
        <fullName evidence="1">Uncharacterized protein</fullName>
    </submittedName>
</protein>
<proteinExistence type="predicted"/>
<dbReference type="AlphaFoldDB" id="A0A2I0AHI0"/>
<accession>A0A2I0AHI0</accession>